<dbReference type="PATRIC" id="fig|742817.3.peg.799"/>
<dbReference type="GeneID" id="98068371"/>
<comment type="caution">
    <text evidence="10">The sequence shown here is derived from an EMBL/GenBank/DDBJ whole genome shotgun (WGS) entry which is preliminary data.</text>
</comment>
<dbReference type="SUPFAM" id="SSF51306">
    <property type="entry name" value="LexA/Signal peptidase"/>
    <property type="match status" value="1"/>
</dbReference>
<dbReference type="Pfam" id="PF10502">
    <property type="entry name" value="Peptidase_S26"/>
    <property type="match status" value="2"/>
</dbReference>
<organism evidence="10 11">
    <name type="scientific">Odoribacter laneus YIT 12061</name>
    <dbReference type="NCBI Taxonomy" id="742817"/>
    <lineage>
        <taxon>Bacteria</taxon>
        <taxon>Pseudomonadati</taxon>
        <taxon>Bacteroidota</taxon>
        <taxon>Bacteroidia</taxon>
        <taxon>Bacteroidales</taxon>
        <taxon>Odoribacteraceae</taxon>
        <taxon>Odoribacter</taxon>
    </lineage>
</organism>
<name>H1DER1_9BACT</name>
<dbReference type="CDD" id="cd06530">
    <property type="entry name" value="S26_SPase_I"/>
    <property type="match status" value="2"/>
</dbReference>
<evidence type="ECO:0000256" key="3">
    <source>
        <dbReference type="ARBA" id="ARBA00013208"/>
    </source>
</evidence>
<gene>
    <name evidence="10" type="ORF">HMPREF9449_00747</name>
</gene>
<dbReference type="HOGENOM" id="CLU_028723_1_0_10"/>
<evidence type="ECO:0000256" key="7">
    <source>
        <dbReference type="PIRSR" id="PIRSR600223-1"/>
    </source>
</evidence>
<sequence>MRNLLQNKWFKFSIVLIVYLLWVLWVGSWWLLILVPVIFDVYISRRVHWAFWKKKGVKKQTKAVEWIDALIFAVVAATLIRIFIFEAYTIPTSSMEKSMLVGDYLFVSKVAYGPKLPNTPLAVPFTHHTLPFTQSTKAYSELIQWPYKRIAGTSEIKRNDIIVFNFPTGDTVIIGNENPDYYSQLRTNARNYQRAEQSQGVDMTFEEAKTKVRDLMKQRFEIISRPVDKRENYIKRGVGMPGDTLVLREGQLYVNGQLADEVENLQYDYIVRTNGVPLNRTKLKDDIGISLEDIRMISTSEYNFPLTAEMVEKLKAYPNVTEIERVHDSGINPDIFPFSPDYPWNIDNFGPLYVPKKGDQVELTLETLPLYERIIGTYEQNKLEVKDSVIYVNGQPADRYTFKMNYYWMMGDNRHRSADSRFWGFVPEDHVVGKAYFIWLSLDKDKSFLSKIRWNRMFRFVQ</sequence>
<dbReference type="EC" id="3.4.21.89" evidence="3"/>
<evidence type="ECO:0000256" key="8">
    <source>
        <dbReference type="SAM" id="Phobius"/>
    </source>
</evidence>
<dbReference type="PROSITE" id="PS00761">
    <property type="entry name" value="SPASE_I_3"/>
    <property type="match status" value="1"/>
</dbReference>
<keyword evidence="8" id="KW-0472">Membrane</keyword>
<dbReference type="EMBL" id="ADMC01000008">
    <property type="protein sequence ID" value="EHP49961.1"/>
    <property type="molecule type" value="Genomic_DNA"/>
</dbReference>
<feature type="active site" evidence="7">
    <location>
        <position position="235"/>
    </location>
</feature>
<evidence type="ECO:0000256" key="5">
    <source>
        <dbReference type="ARBA" id="ARBA00022801"/>
    </source>
</evidence>
<feature type="active site" evidence="7">
    <location>
        <position position="94"/>
    </location>
</feature>
<evidence type="ECO:0000313" key="11">
    <source>
        <dbReference type="Proteomes" id="UP000004892"/>
    </source>
</evidence>
<keyword evidence="5" id="KW-0378">Hydrolase</keyword>
<evidence type="ECO:0000256" key="6">
    <source>
        <dbReference type="ARBA" id="ARBA00029906"/>
    </source>
</evidence>
<keyword evidence="8" id="KW-0812">Transmembrane</keyword>
<comment type="catalytic activity">
    <reaction evidence="1">
        <text>Cleavage of hydrophobic, N-terminal signal or leader sequences from secreted and periplasmic proteins.</text>
        <dbReference type="EC" id="3.4.21.89"/>
    </reaction>
</comment>
<dbReference type="eggNOG" id="COG0681">
    <property type="taxonomic scope" value="Bacteria"/>
</dbReference>
<dbReference type="PRINTS" id="PR00727">
    <property type="entry name" value="LEADERPTASE"/>
</dbReference>
<dbReference type="GO" id="GO:0009003">
    <property type="term" value="F:signal peptidase activity"/>
    <property type="evidence" value="ECO:0007669"/>
    <property type="project" value="UniProtKB-EC"/>
</dbReference>
<comment type="similarity">
    <text evidence="2">Belongs to the peptidase S26 family.</text>
</comment>
<evidence type="ECO:0000256" key="4">
    <source>
        <dbReference type="ARBA" id="ARBA00019232"/>
    </source>
</evidence>
<dbReference type="InterPro" id="IPR019533">
    <property type="entry name" value="Peptidase_S26"/>
</dbReference>
<keyword evidence="8" id="KW-1133">Transmembrane helix</keyword>
<dbReference type="STRING" id="742817.HMPREF9449_00747"/>
<evidence type="ECO:0000259" key="9">
    <source>
        <dbReference type="Pfam" id="PF10502"/>
    </source>
</evidence>
<reference evidence="10 11" key="1">
    <citation type="submission" date="2012-01" db="EMBL/GenBank/DDBJ databases">
        <title>The Genome Sequence of Odoribacter laneus YIT 12061.</title>
        <authorList>
            <consortium name="The Broad Institute Genome Sequencing Platform"/>
            <person name="Earl A."/>
            <person name="Ward D."/>
            <person name="Feldgarden M."/>
            <person name="Gevers D."/>
            <person name="Morotomi M."/>
            <person name="Young S.K."/>
            <person name="Zeng Q."/>
            <person name="Gargeya S."/>
            <person name="Fitzgerald M."/>
            <person name="Haas B."/>
            <person name="Abouelleil A."/>
            <person name="Alvarado L."/>
            <person name="Arachchi H.M."/>
            <person name="Berlin A."/>
            <person name="Chapman S.B."/>
            <person name="Gearin G."/>
            <person name="Goldberg J."/>
            <person name="Griggs A."/>
            <person name="Gujja S."/>
            <person name="Hansen M."/>
            <person name="Heiman D."/>
            <person name="Howarth C."/>
            <person name="Larimer J."/>
            <person name="Lui A."/>
            <person name="MacDonald P.J.P."/>
            <person name="McCowen C."/>
            <person name="Montmayeur A."/>
            <person name="Murphy C."/>
            <person name="Neiman D."/>
            <person name="Pearson M."/>
            <person name="Priest M."/>
            <person name="Roberts A."/>
            <person name="Saif S."/>
            <person name="Shea T."/>
            <person name="Sisk P."/>
            <person name="Stolte C."/>
            <person name="Sykes S."/>
            <person name="Wortman J."/>
            <person name="Nusbaum C."/>
            <person name="Birren B."/>
        </authorList>
    </citation>
    <scope>NUCLEOTIDE SEQUENCE [LARGE SCALE GENOMIC DNA]</scope>
    <source>
        <strain evidence="10 11">YIT 12061</strain>
    </source>
</reference>
<dbReference type="PANTHER" id="PTHR43390:SF1">
    <property type="entry name" value="CHLOROPLAST PROCESSING PEPTIDASE"/>
    <property type="match status" value="1"/>
</dbReference>
<protein>
    <recommendedName>
        <fullName evidence="4">Signal peptidase I</fullName>
        <ecNumber evidence="3">3.4.21.89</ecNumber>
    </recommendedName>
    <alternativeName>
        <fullName evidence="6">Leader peptidase I</fullName>
    </alternativeName>
</protein>
<feature type="domain" description="Peptidase S26" evidence="9">
    <location>
        <begin position="64"/>
        <end position="266"/>
    </location>
</feature>
<dbReference type="PANTHER" id="PTHR43390">
    <property type="entry name" value="SIGNAL PEPTIDASE I"/>
    <property type="match status" value="1"/>
</dbReference>
<evidence type="ECO:0000313" key="10">
    <source>
        <dbReference type="EMBL" id="EHP49961.1"/>
    </source>
</evidence>
<dbReference type="GO" id="GO:0016020">
    <property type="term" value="C:membrane"/>
    <property type="evidence" value="ECO:0007669"/>
    <property type="project" value="InterPro"/>
</dbReference>
<dbReference type="RefSeq" id="WP_009135895.1">
    <property type="nucleotide sequence ID" value="NZ_JH594596.1"/>
</dbReference>
<dbReference type="GO" id="GO:0004252">
    <property type="term" value="F:serine-type endopeptidase activity"/>
    <property type="evidence" value="ECO:0007669"/>
    <property type="project" value="InterPro"/>
</dbReference>
<dbReference type="InterPro" id="IPR000223">
    <property type="entry name" value="Pept_S26A_signal_pept_1"/>
</dbReference>
<feature type="transmembrane region" description="Helical" evidence="8">
    <location>
        <begin position="63"/>
        <end position="84"/>
    </location>
</feature>
<feature type="transmembrane region" description="Helical" evidence="8">
    <location>
        <begin position="12"/>
        <end position="42"/>
    </location>
</feature>
<dbReference type="GO" id="GO:0006465">
    <property type="term" value="P:signal peptide processing"/>
    <property type="evidence" value="ECO:0007669"/>
    <property type="project" value="InterPro"/>
</dbReference>
<dbReference type="Proteomes" id="UP000004892">
    <property type="component" value="Unassembled WGS sequence"/>
</dbReference>
<evidence type="ECO:0000256" key="1">
    <source>
        <dbReference type="ARBA" id="ARBA00000677"/>
    </source>
</evidence>
<dbReference type="InterPro" id="IPR019758">
    <property type="entry name" value="Pept_S26A_signal_pept_1_CS"/>
</dbReference>
<feature type="domain" description="Peptidase S26" evidence="9">
    <location>
        <begin position="405"/>
        <end position="439"/>
    </location>
</feature>
<accession>H1DER1</accession>
<evidence type="ECO:0000256" key="2">
    <source>
        <dbReference type="ARBA" id="ARBA00009370"/>
    </source>
</evidence>
<dbReference type="AlphaFoldDB" id="H1DER1"/>
<dbReference type="InterPro" id="IPR036286">
    <property type="entry name" value="LexA/Signal_pep-like_sf"/>
</dbReference>
<proteinExistence type="inferred from homology"/>
<keyword evidence="11" id="KW-1185">Reference proteome</keyword>
<dbReference type="Gene3D" id="2.10.109.10">
    <property type="entry name" value="Umud Fragment, subunit A"/>
    <property type="match status" value="2"/>
</dbReference>